<organism evidence="1 2">
    <name type="scientific">Micromonospora tulbaghiae</name>
    <dbReference type="NCBI Taxonomy" id="479978"/>
    <lineage>
        <taxon>Bacteria</taxon>
        <taxon>Bacillati</taxon>
        <taxon>Actinomycetota</taxon>
        <taxon>Actinomycetes</taxon>
        <taxon>Micromonosporales</taxon>
        <taxon>Micromonosporaceae</taxon>
        <taxon>Micromonospora</taxon>
    </lineage>
</organism>
<reference evidence="1 2" key="1">
    <citation type="submission" date="2017-10" db="EMBL/GenBank/DDBJ databases">
        <title>Integration of genomic and chemical information greatly accelerates assignment of the full stereostructure of myelolactone, a potent inhibitor of myeloma from a marine-derived Micromonospora.</title>
        <authorList>
            <person name="Kim M.C."/>
            <person name="Machado H."/>
            <person name="Jensen P.R."/>
            <person name="Fenical W."/>
        </authorList>
    </citation>
    <scope>NUCLEOTIDE SEQUENCE [LARGE SCALE GENOMIC DNA]</scope>
    <source>
        <strain evidence="1 2">CNY-010</strain>
    </source>
</reference>
<dbReference type="RefSeq" id="WP_120574066.1">
    <property type="nucleotide sequence ID" value="NZ_CP024087.1"/>
</dbReference>
<dbReference type="Proteomes" id="UP000267804">
    <property type="component" value="Chromosome"/>
</dbReference>
<evidence type="ECO:0000313" key="2">
    <source>
        <dbReference type="Proteomes" id="UP000267804"/>
    </source>
</evidence>
<dbReference type="AlphaFoldDB" id="A0A386WSZ0"/>
<gene>
    <name evidence="1" type="ORF">CSH63_25440</name>
</gene>
<dbReference type="KEGG" id="mtua:CSH63_25440"/>
<dbReference type="EMBL" id="CP024087">
    <property type="protein sequence ID" value="AYF30728.1"/>
    <property type="molecule type" value="Genomic_DNA"/>
</dbReference>
<sequence length="130" mass="14537">MSENAFVFPAVSRADVLRLLGALGETQPDQWVAPGSVFLWLVEEHRDLYLDWEPEMVAELERAVGERPAWAVQVNYRLSRRQEAVAAIRTLLGRGGVAVDDFVGHVWTAHEVETNSVVRGGRFGEPPVRT</sequence>
<name>A0A386WSZ0_9ACTN</name>
<accession>A0A386WSZ0</accession>
<evidence type="ECO:0000313" key="1">
    <source>
        <dbReference type="EMBL" id="AYF30728.1"/>
    </source>
</evidence>
<protein>
    <submittedName>
        <fullName evidence="1">Uncharacterized protein</fullName>
    </submittedName>
</protein>
<proteinExistence type="predicted"/>